<dbReference type="InterPro" id="IPR006311">
    <property type="entry name" value="TAT_signal"/>
</dbReference>
<dbReference type="InterPro" id="IPR005064">
    <property type="entry name" value="BUG"/>
</dbReference>
<dbReference type="Gene3D" id="3.40.190.10">
    <property type="entry name" value="Periplasmic binding protein-like II"/>
    <property type="match status" value="1"/>
</dbReference>
<accession>A0A0D0MSG2</accession>
<dbReference type="AlphaFoldDB" id="A0A0D0MSG2"/>
<comment type="caution">
    <text evidence="3">The sequence shown here is derived from an EMBL/GenBank/DDBJ whole genome shotgun (WGS) entry which is preliminary data.</text>
</comment>
<dbReference type="PROSITE" id="PS51318">
    <property type="entry name" value="TAT"/>
    <property type="match status" value="1"/>
</dbReference>
<keyword evidence="2" id="KW-0732">Signal</keyword>
<evidence type="ECO:0000313" key="4">
    <source>
        <dbReference type="Proteomes" id="UP000032067"/>
    </source>
</evidence>
<dbReference type="RefSeq" id="WP_052810608.1">
    <property type="nucleotide sequence ID" value="NZ_JXQQ01000019.1"/>
</dbReference>
<organism evidence="3 4">
    <name type="scientific">Variovorax paradoxus</name>
    <dbReference type="NCBI Taxonomy" id="34073"/>
    <lineage>
        <taxon>Bacteria</taxon>
        <taxon>Pseudomonadati</taxon>
        <taxon>Pseudomonadota</taxon>
        <taxon>Betaproteobacteria</taxon>
        <taxon>Burkholderiales</taxon>
        <taxon>Comamonadaceae</taxon>
        <taxon>Variovorax</taxon>
    </lineage>
</organism>
<dbReference type="PIRSF" id="PIRSF017082">
    <property type="entry name" value="YflP"/>
    <property type="match status" value="1"/>
</dbReference>
<dbReference type="SUPFAM" id="SSF53850">
    <property type="entry name" value="Periplasmic binding protein-like II"/>
    <property type="match status" value="1"/>
</dbReference>
<dbReference type="PANTHER" id="PTHR42928">
    <property type="entry name" value="TRICARBOXYLATE-BINDING PROTEIN"/>
    <property type="match status" value="1"/>
</dbReference>
<proteinExistence type="inferred from homology"/>
<feature type="chain" id="PRO_5002217081" evidence="2">
    <location>
        <begin position="31"/>
        <end position="331"/>
    </location>
</feature>
<dbReference type="Proteomes" id="UP000032067">
    <property type="component" value="Unassembled WGS sequence"/>
</dbReference>
<feature type="signal peptide" evidence="2">
    <location>
        <begin position="1"/>
        <end position="30"/>
    </location>
</feature>
<dbReference type="Gene3D" id="3.40.190.150">
    <property type="entry name" value="Bordetella uptake gene, domain 1"/>
    <property type="match status" value="1"/>
</dbReference>
<sequence>MVHHISRRTFTRHAAYVAAGAALAPALALAQADGAVGRLVVGYPPGGTLDQTARRLTESWRTQGRAYLVDNRPGAAGRIANAQLKREKPDGSVLLCTHTSAMTIYPHVYASLAYDPAKDFKPVAMLASAACVIAVSSAVPPEVKTLADYVRWLKRTETGRTYASPAAGSLAQFLGYRFSQAAGVPLTHVAYRGSAPAVQDLLGGQIPAYIGFVGDFLQYLESGKLRLLAVTSERRSRFLKNVPTFAEQGFDTVTGLESYGVYAPAATPEKTVATLAEAMLTASRDSTLIAGLSQVGLEAAYLGPAEHTRLIATERERWKPVVAASGFKADE</sequence>
<evidence type="ECO:0000256" key="1">
    <source>
        <dbReference type="ARBA" id="ARBA00006987"/>
    </source>
</evidence>
<evidence type="ECO:0000256" key="2">
    <source>
        <dbReference type="SAM" id="SignalP"/>
    </source>
</evidence>
<protein>
    <submittedName>
        <fullName evidence="3">Uncharacterized protein</fullName>
    </submittedName>
</protein>
<comment type="similarity">
    <text evidence="1">Belongs to the UPF0065 (bug) family.</text>
</comment>
<reference evidence="3 4" key="1">
    <citation type="submission" date="2014-12" db="EMBL/GenBank/DDBJ databases">
        <title>16Stimator: statistical estimation of ribosomal gene copy numbers from draft genome assemblies.</title>
        <authorList>
            <person name="Perisin M.A."/>
            <person name="Vetter M."/>
            <person name="Gilbert J.A."/>
            <person name="Bergelson J."/>
        </authorList>
    </citation>
    <scope>NUCLEOTIDE SEQUENCE [LARGE SCALE GENOMIC DNA]</scope>
    <source>
        <strain evidence="3 4">MEDvA23</strain>
    </source>
</reference>
<evidence type="ECO:0000313" key="3">
    <source>
        <dbReference type="EMBL" id="KIQ33814.1"/>
    </source>
</evidence>
<dbReference type="EMBL" id="JXQQ01000019">
    <property type="protein sequence ID" value="KIQ33814.1"/>
    <property type="molecule type" value="Genomic_DNA"/>
</dbReference>
<dbReference type="PANTHER" id="PTHR42928:SF5">
    <property type="entry name" value="BLR1237 PROTEIN"/>
    <property type="match status" value="1"/>
</dbReference>
<dbReference type="Pfam" id="PF03401">
    <property type="entry name" value="TctC"/>
    <property type="match status" value="1"/>
</dbReference>
<dbReference type="InterPro" id="IPR042100">
    <property type="entry name" value="Bug_dom1"/>
</dbReference>
<dbReference type="OrthoDB" id="9150102at2"/>
<gene>
    <name evidence="3" type="ORF">RT97_09155</name>
</gene>
<name>A0A0D0MSG2_VARPD</name>